<comment type="caution">
    <text evidence="1">The sequence shown here is derived from an EMBL/GenBank/DDBJ whole genome shotgun (WGS) entry which is preliminary data.</text>
</comment>
<reference evidence="1 2" key="1">
    <citation type="submission" date="2023-08" db="EMBL/GenBank/DDBJ databases">
        <title>Functional and genomic diversity of the sorghum phyllosphere microbiome.</title>
        <authorList>
            <person name="Shade A."/>
        </authorList>
    </citation>
    <scope>NUCLEOTIDE SEQUENCE [LARGE SCALE GENOMIC DNA]</scope>
    <source>
        <strain evidence="1 2">SORGH_AS_0445</strain>
    </source>
</reference>
<proteinExistence type="predicted"/>
<dbReference type="Proteomes" id="UP001249291">
    <property type="component" value="Unassembled WGS sequence"/>
</dbReference>
<protein>
    <recommendedName>
        <fullName evidence="3">SGNH/GDSL hydrolase family protein</fullName>
    </recommendedName>
</protein>
<name>A0ABU1HS19_9MICO</name>
<organism evidence="1 2">
    <name type="scientific">Microbacterium foliorum</name>
    <dbReference type="NCBI Taxonomy" id="104336"/>
    <lineage>
        <taxon>Bacteria</taxon>
        <taxon>Bacillati</taxon>
        <taxon>Actinomycetota</taxon>
        <taxon>Actinomycetes</taxon>
        <taxon>Micrococcales</taxon>
        <taxon>Microbacteriaceae</taxon>
        <taxon>Microbacterium</taxon>
    </lineage>
</organism>
<gene>
    <name evidence="1" type="ORF">QE375_002171</name>
</gene>
<dbReference type="EMBL" id="JAVIZQ010000001">
    <property type="protein sequence ID" value="MDR6142617.1"/>
    <property type="molecule type" value="Genomic_DNA"/>
</dbReference>
<keyword evidence="2" id="KW-1185">Reference proteome</keyword>
<dbReference type="RefSeq" id="WP_309690901.1">
    <property type="nucleotide sequence ID" value="NZ_JAVIZQ010000001.1"/>
</dbReference>
<evidence type="ECO:0008006" key="3">
    <source>
        <dbReference type="Google" id="ProtNLM"/>
    </source>
</evidence>
<evidence type="ECO:0000313" key="2">
    <source>
        <dbReference type="Proteomes" id="UP001249291"/>
    </source>
</evidence>
<sequence length="266" mass="28990">MRIDFVGNSHLGTIAPALTKARGDREVAHFISRTYGSVDAVLVGDSGSVELPFIQLEDTPRYGAEIDARRADAVVAVGLNFSLVQMVKLWESFAPVDSIGEYGVPSLSDVVWNAYVDAAFDQIFMTRLLRLLLDAGAQQVIVIPQPAPALWASQRDGERFALYGQLLASGDWNRVLEDFARQVRRLEDAGARVYPQPLATLTDDGFTEDAYAMGDPSDTGADSFYSRGDFYHMNRSFATALASDFYDWLGGSGSSLTGEAPSKARS</sequence>
<accession>A0ABU1HS19</accession>
<evidence type="ECO:0000313" key="1">
    <source>
        <dbReference type="EMBL" id="MDR6142617.1"/>
    </source>
</evidence>